<keyword evidence="5" id="KW-1185">Reference proteome</keyword>
<dbReference type="InterPro" id="IPR002347">
    <property type="entry name" value="SDR_fam"/>
</dbReference>
<dbReference type="GO" id="GO:0016491">
    <property type="term" value="F:oxidoreductase activity"/>
    <property type="evidence" value="ECO:0007669"/>
    <property type="project" value="UniProtKB-KW"/>
</dbReference>
<dbReference type="PRINTS" id="PR00081">
    <property type="entry name" value="GDHRDH"/>
</dbReference>
<dbReference type="Proteomes" id="UP000298061">
    <property type="component" value="Unassembled WGS sequence"/>
</dbReference>
<evidence type="ECO:0000313" key="5">
    <source>
        <dbReference type="Proteomes" id="UP000298061"/>
    </source>
</evidence>
<name>A0A4Z0A0M7_9AGAM</name>
<dbReference type="SUPFAM" id="SSF51735">
    <property type="entry name" value="NAD(P)-binding Rossmann-fold domains"/>
    <property type="match status" value="1"/>
</dbReference>
<proteinExistence type="inferred from homology"/>
<evidence type="ECO:0000313" key="4">
    <source>
        <dbReference type="EMBL" id="TFY79887.1"/>
    </source>
</evidence>
<dbReference type="PANTHER" id="PTHR43618">
    <property type="entry name" value="7-ALPHA-HYDROXYSTEROID DEHYDROGENASE"/>
    <property type="match status" value="1"/>
</dbReference>
<dbReference type="Gene3D" id="3.40.50.720">
    <property type="entry name" value="NAD(P)-binding Rossmann-like Domain"/>
    <property type="match status" value="2"/>
</dbReference>
<dbReference type="Pfam" id="PF13561">
    <property type="entry name" value="adh_short_C2"/>
    <property type="match status" value="1"/>
</dbReference>
<dbReference type="PANTHER" id="PTHR43618:SF4">
    <property type="entry name" value="SHORT CHAIN DEHYDROGENASE_REDUCTASE FAMILY (AFU_ORTHOLOGUE AFUA_7G04540)"/>
    <property type="match status" value="1"/>
</dbReference>
<dbReference type="InterPro" id="IPR038389">
    <property type="entry name" value="PSMG2_sf"/>
</dbReference>
<organism evidence="4 5">
    <name type="scientific">Hericium alpestre</name>
    <dbReference type="NCBI Taxonomy" id="135208"/>
    <lineage>
        <taxon>Eukaryota</taxon>
        <taxon>Fungi</taxon>
        <taxon>Dikarya</taxon>
        <taxon>Basidiomycota</taxon>
        <taxon>Agaricomycotina</taxon>
        <taxon>Agaricomycetes</taxon>
        <taxon>Russulales</taxon>
        <taxon>Hericiaceae</taxon>
        <taxon>Hericium</taxon>
    </lineage>
</organism>
<comment type="similarity">
    <text evidence="1">Belongs to the short-chain dehydrogenases/reductases (SDR) family.</text>
</comment>
<dbReference type="AlphaFoldDB" id="A0A4Z0A0M7"/>
<dbReference type="InterPro" id="IPR052178">
    <property type="entry name" value="Sec_Metab_Biosynth_SDR"/>
</dbReference>
<keyword evidence="3" id="KW-0560">Oxidoreductase</keyword>
<accession>A0A4Z0A0M7</accession>
<dbReference type="EMBL" id="SFCI01000423">
    <property type="protein sequence ID" value="TFY79887.1"/>
    <property type="molecule type" value="Genomic_DNA"/>
</dbReference>
<reference evidence="4 5" key="1">
    <citation type="submission" date="2019-02" db="EMBL/GenBank/DDBJ databases">
        <title>Genome sequencing of the rare red list fungi Hericium alpestre (H. flagellum).</title>
        <authorList>
            <person name="Buettner E."/>
            <person name="Kellner H."/>
        </authorList>
    </citation>
    <scope>NUCLEOTIDE SEQUENCE [LARGE SCALE GENOMIC DNA]</scope>
    <source>
        <strain evidence="4 5">DSM 108284</strain>
    </source>
</reference>
<dbReference type="Pfam" id="PF00106">
    <property type="entry name" value="adh_short"/>
    <property type="match status" value="1"/>
</dbReference>
<dbReference type="InterPro" id="IPR036291">
    <property type="entry name" value="NAD(P)-bd_dom_sf"/>
</dbReference>
<protein>
    <recommendedName>
        <fullName evidence="6">NAD(P)-binding protein</fullName>
    </recommendedName>
</protein>
<dbReference type="STRING" id="135208.A0A4Z0A0M7"/>
<dbReference type="OrthoDB" id="10260712at2759"/>
<evidence type="ECO:0008006" key="6">
    <source>
        <dbReference type="Google" id="ProtNLM"/>
    </source>
</evidence>
<comment type="caution">
    <text evidence="4">The sequence shown here is derived from an EMBL/GenBank/DDBJ whole genome shotgun (WGS) entry which is preliminary data.</text>
</comment>
<dbReference type="Gene3D" id="3.40.50.10900">
    <property type="entry name" value="PAC-like subunit"/>
    <property type="match status" value="1"/>
</dbReference>
<evidence type="ECO:0000256" key="3">
    <source>
        <dbReference type="ARBA" id="ARBA00023002"/>
    </source>
</evidence>
<sequence>MSFFFPKATPVQLHGKALVVARKEEFIASLLQFIQEYQISSVLFLSGVDSSNRTDLQMQVPTYLIRPPNSPPYDNTRLSGLSSLPIPEFTSPIIQHPSRISLANEGPVPFIPGGGLTRRMLSSIPPSWSVPTASILQFVLEGDNRQDAALMAAIVAKVLSMEIDEWKQPSSWKDGLFGTPHDQTLYGVHGRVAVITGGATGLGYWMAEAWVANGGKVYIVGRREAKLQEAVAKLNKIASNSAYSISADVSKQEDFLTQTWAHGEMTSALTPLLAGAAKKGEGRGSVILIGSPSGDIWNPLTKTDGNSVAKAGDHLLGKILATKLAGCGIRVNIISPGTFPSGMNDITQPRSPGHPDRVRDVVPLGRNGGADDIAGIFIWLASKAGAYVTGEKIQVDGGLLLTANGRLQSNGLSITCADLMQGVVNINSADAHWATKGDPT</sequence>
<keyword evidence="2" id="KW-0521">NADP</keyword>
<gene>
    <name evidence="4" type="ORF">EWM64_g4120</name>
</gene>
<evidence type="ECO:0000256" key="2">
    <source>
        <dbReference type="ARBA" id="ARBA00022857"/>
    </source>
</evidence>
<evidence type="ECO:0000256" key="1">
    <source>
        <dbReference type="ARBA" id="ARBA00006484"/>
    </source>
</evidence>